<feature type="compositionally biased region" description="Low complexity" evidence="1">
    <location>
        <begin position="904"/>
        <end position="929"/>
    </location>
</feature>
<proteinExistence type="predicted"/>
<dbReference type="InterPro" id="IPR011009">
    <property type="entry name" value="Kinase-like_dom_sf"/>
</dbReference>
<dbReference type="Proteomes" id="UP000217199">
    <property type="component" value="Unassembled WGS sequence"/>
</dbReference>
<accession>A0A286UBK1</accession>
<dbReference type="Pfam" id="PF17667">
    <property type="entry name" value="Pkinase_fungal"/>
    <property type="match status" value="1"/>
</dbReference>
<dbReference type="InParanoid" id="A0A286UBK1"/>
<feature type="region of interest" description="Disordered" evidence="1">
    <location>
        <begin position="522"/>
        <end position="689"/>
    </location>
</feature>
<dbReference type="OrthoDB" id="5584477at2759"/>
<reference evidence="3 4" key="1">
    <citation type="journal article" date="2017" name="Mol. Ecol.">
        <title>Comparative and population genomic landscape of Phellinus noxius: A hypervariable fungus causing root rot in trees.</title>
        <authorList>
            <person name="Chung C.L."/>
            <person name="Lee T.J."/>
            <person name="Akiba M."/>
            <person name="Lee H.H."/>
            <person name="Kuo T.H."/>
            <person name="Liu D."/>
            <person name="Ke H.M."/>
            <person name="Yokoi T."/>
            <person name="Roa M.B."/>
            <person name="Lu M.J."/>
            <person name="Chang Y.Y."/>
            <person name="Ann P.J."/>
            <person name="Tsai J.N."/>
            <person name="Chen C.Y."/>
            <person name="Tzean S.S."/>
            <person name="Ota Y."/>
            <person name="Hattori T."/>
            <person name="Sahashi N."/>
            <person name="Liou R.F."/>
            <person name="Kikuchi T."/>
            <person name="Tsai I.J."/>
        </authorList>
    </citation>
    <scope>NUCLEOTIDE SEQUENCE [LARGE SCALE GENOMIC DNA]</scope>
    <source>
        <strain evidence="3 4">FFPRI411160</strain>
    </source>
</reference>
<gene>
    <name evidence="3" type="ORF">PNOK_0696800</name>
</gene>
<feature type="compositionally biased region" description="Basic and acidic residues" evidence="1">
    <location>
        <begin position="868"/>
        <end position="887"/>
    </location>
</feature>
<dbReference type="PANTHER" id="PTHR38248:SF2">
    <property type="entry name" value="FUNK1 11"/>
    <property type="match status" value="1"/>
</dbReference>
<keyword evidence="4" id="KW-1185">Reference proteome</keyword>
<dbReference type="STRING" id="2282107.A0A286UBK1"/>
<dbReference type="EMBL" id="NBII01000007">
    <property type="protein sequence ID" value="PAV16904.1"/>
    <property type="molecule type" value="Genomic_DNA"/>
</dbReference>
<organism evidence="3 4">
    <name type="scientific">Pyrrhoderma noxium</name>
    <dbReference type="NCBI Taxonomy" id="2282107"/>
    <lineage>
        <taxon>Eukaryota</taxon>
        <taxon>Fungi</taxon>
        <taxon>Dikarya</taxon>
        <taxon>Basidiomycota</taxon>
        <taxon>Agaricomycotina</taxon>
        <taxon>Agaricomycetes</taxon>
        <taxon>Hymenochaetales</taxon>
        <taxon>Hymenochaetaceae</taxon>
        <taxon>Pyrrhoderma</taxon>
    </lineage>
</organism>
<protein>
    <recommendedName>
        <fullName evidence="2">Fungal-type protein kinase domain-containing protein</fullName>
    </recommendedName>
</protein>
<evidence type="ECO:0000313" key="4">
    <source>
        <dbReference type="Proteomes" id="UP000217199"/>
    </source>
</evidence>
<feature type="region of interest" description="Disordered" evidence="1">
    <location>
        <begin position="843"/>
        <end position="983"/>
    </location>
</feature>
<feature type="compositionally biased region" description="Acidic residues" evidence="1">
    <location>
        <begin position="857"/>
        <end position="867"/>
    </location>
</feature>
<name>A0A286UBK1_9AGAM</name>
<dbReference type="SUPFAM" id="SSF56112">
    <property type="entry name" value="Protein kinase-like (PK-like)"/>
    <property type="match status" value="1"/>
</dbReference>
<dbReference type="AlphaFoldDB" id="A0A286UBK1"/>
<feature type="compositionally biased region" description="Low complexity" evidence="1">
    <location>
        <begin position="559"/>
        <end position="634"/>
    </location>
</feature>
<comment type="caution">
    <text evidence="3">The sequence shown here is derived from an EMBL/GenBank/DDBJ whole genome shotgun (WGS) entry which is preliminary data.</text>
</comment>
<evidence type="ECO:0000313" key="3">
    <source>
        <dbReference type="EMBL" id="PAV16904.1"/>
    </source>
</evidence>
<sequence length="983" mass="111337">MGDLDYFFENVLPPIQLKFDANRIFNHCIKNEILTKDPQSESYTWKFIPKDMRNFDHRAYVDPFMEISRATIKAAQKTSSSKITRVPFILKDGGKSELSDNDDYPEEELCPYLYFENRNIRFKGRMEDRHWYTSGFGFHFKQLDGDDNMERLHLRLLHTMYLDPCRRFTLGATVDETCIRLWIYSRGVFITSASFDFNTQPEKLIKLIISIAFAGESDLGWDSTMKSGYEGNDRVFDFEVSGRHFKTSESDMISIYNNSHIFSKGSRIFKAFDVEDKDKKHPLILKDHWYYDLNDSEASIQKMILEDIIDPDEREIFKRSTMTVVASGRVQVGGRDDHTRDTILRGVFPRRAYKITPTNGYKGERSEYILLKRNKFWLEACGVPSLLKQCHIKLRKRGMIIHQYHHRVVYKEVAIPYHKLRNLEDMVLVLKHSIEALRVIHKAGWIHRDLSVANLYLYIDPDTGEKRGIIGDFEYSKRAGSGAKGDIKAGTEDFMAIEVSRPTYTFLPSAEKLESHFNEVTKGNSAEANNNAIVGDGLSPTKTISTPPGKGSTSREINSTPTNSTPTESTPTSTESSPTPTGSTSTSSKRTSTPTENTPTPTKSTPTPAERTSTPTKSTSTPTKNISSPTKSTPIPTKSNSSPAKSDSPIGNDQLVSNNPSTPPKNVSTPVQNSPVEIKTSPGMVGNSDPPEPSHFPVFHANYIHDLESIWWILLWVILNFEKAGQEEYTEEYKMEIKERVDAAARLFHTGSDCSGRKSILKSKPAFEGLMSKISNSFDGLAQVTITFKENMISTYKTEEGRINFPIKLRDGGVLHQIVLEAFETSPIEYFDVVHVDDIHLTTSEESSGSTKRSISEDNEDNEDNEEERPSKRARSESENKKVDTARSKSGNDNNVPRRLTRSTTTKVAEATTKAVEATTKAVEATTNTKVDENRRVTRSMTKHLRECNPNRTGKNADTSRVQNTRKIRSRTRSKNTNTRKRR</sequence>
<dbReference type="PANTHER" id="PTHR38248">
    <property type="entry name" value="FUNK1 6"/>
    <property type="match status" value="1"/>
</dbReference>
<evidence type="ECO:0000259" key="2">
    <source>
        <dbReference type="Pfam" id="PF17667"/>
    </source>
</evidence>
<feature type="compositionally biased region" description="Polar residues" evidence="1">
    <location>
        <begin position="950"/>
        <end position="963"/>
    </location>
</feature>
<feature type="compositionally biased region" description="Polar residues" evidence="1">
    <location>
        <begin position="843"/>
        <end position="853"/>
    </location>
</feature>
<dbReference type="Gene3D" id="1.10.510.10">
    <property type="entry name" value="Transferase(Phosphotransferase) domain 1"/>
    <property type="match status" value="1"/>
</dbReference>
<evidence type="ECO:0000256" key="1">
    <source>
        <dbReference type="SAM" id="MobiDB-lite"/>
    </source>
</evidence>
<dbReference type="InterPro" id="IPR040976">
    <property type="entry name" value="Pkinase_fungal"/>
</dbReference>
<feature type="compositionally biased region" description="Basic residues" evidence="1">
    <location>
        <begin position="964"/>
        <end position="983"/>
    </location>
</feature>
<feature type="domain" description="Fungal-type protein kinase" evidence="2">
    <location>
        <begin position="146"/>
        <end position="717"/>
    </location>
</feature>
<feature type="compositionally biased region" description="Polar residues" evidence="1">
    <location>
        <begin position="522"/>
        <end position="532"/>
    </location>
</feature>
<feature type="compositionally biased region" description="Polar residues" evidence="1">
    <location>
        <begin position="635"/>
        <end position="675"/>
    </location>
</feature>
<feature type="compositionally biased region" description="Polar residues" evidence="1">
    <location>
        <begin position="540"/>
        <end position="558"/>
    </location>
</feature>